<feature type="domain" description="Protein kinase" evidence="1">
    <location>
        <begin position="1"/>
        <end position="131"/>
    </location>
</feature>
<dbReference type="GO" id="GO:0005524">
    <property type="term" value="F:ATP binding"/>
    <property type="evidence" value="ECO:0007669"/>
    <property type="project" value="InterPro"/>
</dbReference>
<dbReference type="GO" id="GO:0005886">
    <property type="term" value="C:plasma membrane"/>
    <property type="evidence" value="ECO:0007669"/>
    <property type="project" value="TreeGrafter"/>
</dbReference>
<sequence length="153" mass="17542">MNHVVLSEPIGTEGYMDPEIEKTKGVTLKSDIYSFGVVLFELLCGREAFLPHEADSFLAPLAKRHYENNTMDEILQSEVLNHIRMNQVSVRSLGKIATTAYSCIQDERQHRPNMNDIVTKLEKALEVHLRLENLFHSVRHQQAFLLADTIDHE</sequence>
<dbReference type="Proteomes" id="UP001229421">
    <property type="component" value="Unassembled WGS sequence"/>
</dbReference>
<proteinExistence type="predicted"/>
<comment type="caution">
    <text evidence="2">The sequence shown here is derived from an EMBL/GenBank/DDBJ whole genome shotgun (WGS) entry which is preliminary data.</text>
</comment>
<dbReference type="EMBL" id="JAUHHV010000004">
    <property type="protein sequence ID" value="KAK1425994.1"/>
    <property type="molecule type" value="Genomic_DNA"/>
</dbReference>
<dbReference type="InterPro" id="IPR011009">
    <property type="entry name" value="Kinase-like_dom_sf"/>
</dbReference>
<dbReference type="GO" id="GO:0004714">
    <property type="term" value="F:transmembrane receptor protein tyrosine kinase activity"/>
    <property type="evidence" value="ECO:0007669"/>
    <property type="project" value="InterPro"/>
</dbReference>
<dbReference type="SUPFAM" id="SSF56112">
    <property type="entry name" value="Protein kinase-like (PK-like)"/>
    <property type="match status" value="1"/>
</dbReference>
<dbReference type="PANTHER" id="PTHR27003:SF383">
    <property type="entry name" value="TYROSINE-PROTEIN KINASE, NON-RECEPTOR JAK_TYK2-RELATED"/>
    <property type="match status" value="1"/>
</dbReference>
<evidence type="ECO:0000313" key="2">
    <source>
        <dbReference type="EMBL" id="KAK1425994.1"/>
    </source>
</evidence>
<dbReference type="PANTHER" id="PTHR27003">
    <property type="entry name" value="OS07G0166700 PROTEIN"/>
    <property type="match status" value="1"/>
</dbReference>
<reference evidence="2" key="1">
    <citation type="journal article" date="2023" name="bioRxiv">
        <title>Improved chromosome-level genome assembly for marigold (Tagetes erecta).</title>
        <authorList>
            <person name="Jiang F."/>
            <person name="Yuan L."/>
            <person name="Wang S."/>
            <person name="Wang H."/>
            <person name="Xu D."/>
            <person name="Wang A."/>
            <person name="Fan W."/>
        </authorList>
    </citation>
    <scope>NUCLEOTIDE SEQUENCE</scope>
    <source>
        <strain evidence="2">WSJ</strain>
        <tissue evidence="2">Leaf</tissue>
    </source>
</reference>
<name>A0AAD8KNF3_TARER</name>
<evidence type="ECO:0000313" key="3">
    <source>
        <dbReference type="Proteomes" id="UP001229421"/>
    </source>
</evidence>
<dbReference type="Gene3D" id="1.10.510.10">
    <property type="entry name" value="Transferase(Phosphotransferase) domain 1"/>
    <property type="match status" value="1"/>
</dbReference>
<keyword evidence="3" id="KW-1185">Reference proteome</keyword>
<protein>
    <recommendedName>
        <fullName evidence="1">Protein kinase domain-containing protein</fullName>
    </recommendedName>
</protein>
<dbReference type="InterPro" id="IPR045272">
    <property type="entry name" value="ANXUR1/2-like"/>
</dbReference>
<dbReference type="AlphaFoldDB" id="A0AAD8KNF3"/>
<organism evidence="2 3">
    <name type="scientific">Tagetes erecta</name>
    <name type="common">African marigold</name>
    <dbReference type="NCBI Taxonomy" id="13708"/>
    <lineage>
        <taxon>Eukaryota</taxon>
        <taxon>Viridiplantae</taxon>
        <taxon>Streptophyta</taxon>
        <taxon>Embryophyta</taxon>
        <taxon>Tracheophyta</taxon>
        <taxon>Spermatophyta</taxon>
        <taxon>Magnoliopsida</taxon>
        <taxon>eudicotyledons</taxon>
        <taxon>Gunneridae</taxon>
        <taxon>Pentapetalae</taxon>
        <taxon>asterids</taxon>
        <taxon>campanulids</taxon>
        <taxon>Asterales</taxon>
        <taxon>Asteraceae</taxon>
        <taxon>Asteroideae</taxon>
        <taxon>Heliantheae alliance</taxon>
        <taxon>Tageteae</taxon>
        <taxon>Tagetes</taxon>
    </lineage>
</organism>
<accession>A0AAD8KNF3</accession>
<dbReference type="InterPro" id="IPR000719">
    <property type="entry name" value="Prot_kinase_dom"/>
</dbReference>
<dbReference type="GO" id="GO:0009506">
    <property type="term" value="C:plasmodesma"/>
    <property type="evidence" value="ECO:0007669"/>
    <property type="project" value="TreeGrafter"/>
</dbReference>
<gene>
    <name evidence="2" type="ORF">QVD17_14661</name>
</gene>
<evidence type="ECO:0000259" key="1">
    <source>
        <dbReference type="PROSITE" id="PS50011"/>
    </source>
</evidence>
<dbReference type="Pfam" id="PF00069">
    <property type="entry name" value="Pkinase"/>
    <property type="match status" value="1"/>
</dbReference>
<dbReference type="PROSITE" id="PS50011">
    <property type="entry name" value="PROTEIN_KINASE_DOM"/>
    <property type="match status" value="1"/>
</dbReference>